<evidence type="ECO:0000256" key="1">
    <source>
        <dbReference type="SAM" id="MobiDB-lite"/>
    </source>
</evidence>
<evidence type="ECO:0000313" key="3">
    <source>
        <dbReference type="Proteomes" id="UP000828390"/>
    </source>
</evidence>
<organism evidence="2 3">
    <name type="scientific">Dreissena polymorpha</name>
    <name type="common">Zebra mussel</name>
    <name type="synonym">Mytilus polymorpha</name>
    <dbReference type="NCBI Taxonomy" id="45954"/>
    <lineage>
        <taxon>Eukaryota</taxon>
        <taxon>Metazoa</taxon>
        <taxon>Spiralia</taxon>
        <taxon>Lophotrochozoa</taxon>
        <taxon>Mollusca</taxon>
        <taxon>Bivalvia</taxon>
        <taxon>Autobranchia</taxon>
        <taxon>Heteroconchia</taxon>
        <taxon>Euheterodonta</taxon>
        <taxon>Imparidentia</taxon>
        <taxon>Neoheterodontei</taxon>
        <taxon>Myida</taxon>
        <taxon>Dreissenoidea</taxon>
        <taxon>Dreissenidae</taxon>
        <taxon>Dreissena</taxon>
    </lineage>
</organism>
<dbReference type="Proteomes" id="UP000828390">
    <property type="component" value="Unassembled WGS sequence"/>
</dbReference>
<feature type="region of interest" description="Disordered" evidence="1">
    <location>
        <begin position="27"/>
        <end position="61"/>
    </location>
</feature>
<keyword evidence="3" id="KW-1185">Reference proteome</keyword>
<name>A0A9D3Y3E8_DREPO</name>
<evidence type="ECO:0000313" key="2">
    <source>
        <dbReference type="EMBL" id="KAH3691840.1"/>
    </source>
</evidence>
<reference evidence="2" key="1">
    <citation type="journal article" date="2019" name="bioRxiv">
        <title>The Genome of the Zebra Mussel, Dreissena polymorpha: A Resource for Invasive Species Research.</title>
        <authorList>
            <person name="McCartney M.A."/>
            <person name="Auch B."/>
            <person name="Kono T."/>
            <person name="Mallez S."/>
            <person name="Zhang Y."/>
            <person name="Obille A."/>
            <person name="Becker A."/>
            <person name="Abrahante J.E."/>
            <person name="Garbe J."/>
            <person name="Badalamenti J.P."/>
            <person name="Herman A."/>
            <person name="Mangelson H."/>
            <person name="Liachko I."/>
            <person name="Sullivan S."/>
            <person name="Sone E.D."/>
            <person name="Koren S."/>
            <person name="Silverstein K.A.T."/>
            <person name="Beckman K.B."/>
            <person name="Gohl D.M."/>
        </authorList>
    </citation>
    <scope>NUCLEOTIDE SEQUENCE</scope>
    <source>
        <strain evidence="2">Duluth1</strain>
        <tissue evidence="2">Whole animal</tissue>
    </source>
</reference>
<protein>
    <submittedName>
        <fullName evidence="2">Uncharacterized protein</fullName>
    </submittedName>
</protein>
<comment type="caution">
    <text evidence="2">The sequence shown here is derived from an EMBL/GenBank/DDBJ whole genome shotgun (WGS) entry which is preliminary data.</text>
</comment>
<dbReference type="EMBL" id="JAIWYP010000029">
    <property type="protein sequence ID" value="KAH3691840.1"/>
    <property type="molecule type" value="Genomic_DNA"/>
</dbReference>
<reference evidence="2" key="2">
    <citation type="submission" date="2020-11" db="EMBL/GenBank/DDBJ databases">
        <authorList>
            <person name="McCartney M.A."/>
            <person name="Auch B."/>
            <person name="Kono T."/>
            <person name="Mallez S."/>
            <person name="Becker A."/>
            <person name="Gohl D.M."/>
            <person name="Silverstein K.A.T."/>
            <person name="Koren S."/>
            <person name="Bechman K.B."/>
            <person name="Herman A."/>
            <person name="Abrahante J.E."/>
            <person name="Garbe J."/>
        </authorList>
    </citation>
    <scope>NUCLEOTIDE SEQUENCE</scope>
    <source>
        <strain evidence="2">Duluth1</strain>
        <tissue evidence="2">Whole animal</tissue>
    </source>
</reference>
<accession>A0A9D3Y3E8</accession>
<dbReference type="AlphaFoldDB" id="A0A9D3Y3E8"/>
<gene>
    <name evidence="2" type="ORF">DPMN_191018</name>
</gene>
<sequence>MQYVKNDIWDFIFIVVDVSVVAHDIVDNDGDVNDDNNDDDHNNDDDDDDNDDDDDDADETG</sequence>
<proteinExistence type="predicted"/>